<feature type="transmembrane region" description="Helical" evidence="3">
    <location>
        <begin position="186"/>
        <end position="205"/>
    </location>
</feature>
<keyword evidence="3" id="KW-1133">Transmembrane helix</keyword>
<feature type="non-terminal residue" evidence="5">
    <location>
        <position position="291"/>
    </location>
</feature>
<dbReference type="GO" id="GO:0012505">
    <property type="term" value="C:endomembrane system"/>
    <property type="evidence" value="ECO:0007669"/>
    <property type="project" value="UniProtKB-SubCell"/>
</dbReference>
<dbReference type="Proteomes" id="UP000285060">
    <property type="component" value="Unassembled WGS sequence"/>
</dbReference>
<dbReference type="Pfam" id="PF16209">
    <property type="entry name" value="PhoLip_ATPase_N"/>
    <property type="match status" value="1"/>
</dbReference>
<dbReference type="AlphaFoldDB" id="A0A3R6ZHN2"/>
<dbReference type="GO" id="GO:0005886">
    <property type="term" value="C:plasma membrane"/>
    <property type="evidence" value="ECO:0007669"/>
    <property type="project" value="TreeGrafter"/>
</dbReference>
<protein>
    <recommendedName>
        <fullName evidence="4">P-type ATPase N-terminal domain-containing protein</fullName>
    </recommendedName>
</protein>
<dbReference type="PANTHER" id="PTHR24092">
    <property type="entry name" value="PROBABLE PHOSPHOLIPID-TRANSPORTING ATPASE"/>
    <property type="match status" value="1"/>
</dbReference>
<comment type="caution">
    <text evidence="5">The sequence shown here is derived from an EMBL/GenBank/DDBJ whole genome shotgun (WGS) entry which is preliminary data.</text>
</comment>
<comment type="subcellular location">
    <subcellularLocation>
        <location evidence="1">Endomembrane system</location>
    </subcellularLocation>
</comment>
<evidence type="ECO:0000313" key="6">
    <source>
        <dbReference type="Proteomes" id="UP000285060"/>
    </source>
</evidence>
<dbReference type="VEuPathDB" id="FungiDB:H310_13578"/>
<dbReference type="InterPro" id="IPR032631">
    <property type="entry name" value="P-type_ATPase_N"/>
</dbReference>
<feature type="transmembrane region" description="Helical" evidence="3">
    <location>
        <begin position="245"/>
        <end position="268"/>
    </location>
</feature>
<name>A0A3R6ZHN2_9STRA</name>
<dbReference type="PANTHER" id="PTHR24092:SF180">
    <property type="entry name" value="PHOSPHOLIPID-TRANSPORTING ATPASE DNF1-RELATED"/>
    <property type="match status" value="1"/>
</dbReference>
<evidence type="ECO:0000256" key="1">
    <source>
        <dbReference type="ARBA" id="ARBA00004308"/>
    </source>
</evidence>
<keyword evidence="2" id="KW-0813">Transport</keyword>
<dbReference type="GO" id="GO:0140326">
    <property type="term" value="F:ATPase-coupled intramembrane lipid transporter activity"/>
    <property type="evidence" value="ECO:0007669"/>
    <property type="project" value="TreeGrafter"/>
</dbReference>
<sequence length="291" mass="32430">MAKSPKPSEAAATTPKNEFRNLYMNPRGSEVHGPFCSNIVITSKYTVWSFLPKFTVESFAKLANAYFLVVSALQCIPAITNTGGCVRSLTEAEVLALHGRVECEVPNKAISRFAGSFFVDLLDGSVANDPISIKNILLRGCQLRNTEWMYGLVLNTGPDTKIMQSSAKPVAKWSSINGQVNRMIQWLLLLLVLLCAASATAFVIWDDTYNAYPCATTEPPTCYMTLETNSAAYRWFVGFGQYFLLMYQIIPVSLYVTISTVMFLQAIFMAMDLDMYFEDLDARMIVRSMGL</sequence>
<keyword evidence="3" id="KW-0472">Membrane</keyword>
<evidence type="ECO:0000259" key="4">
    <source>
        <dbReference type="Pfam" id="PF16209"/>
    </source>
</evidence>
<dbReference type="GO" id="GO:0045332">
    <property type="term" value="P:phospholipid translocation"/>
    <property type="evidence" value="ECO:0007669"/>
    <property type="project" value="TreeGrafter"/>
</dbReference>
<accession>A0A3R6ZHN2</accession>
<keyword evidence="3" id="KW-0812">Transmembrane</keyword>
<proteinExistence type="predicted"/>
<evidence type="ECO:0000313" key="5">
    <source>
        <dbReference type="EMBL" id="RHY20434.1"/>
    </source>
</evidence>
<dbReference type="SUPFAM" id="SSF81665">
    <property type="entry name" value="Calcium ATPase, transmembrane domain M"/>
    <property type="match status" value="1"/>
</dbReference>
<evidence type="ECO:0000256" key="2">
    <source>
        <dbReference type="ARBA" id="ARBA00022448"/>
    </source>
</evidence>
<dbReference type="EMBL" id="QUSY01002642">
    <property type="protein sequence ID" value="RHY20434.1"/>
    <property type="molecule type" value="Genomic_DNA"/>
</dbReference>
<dbReference type="InterPro" id="IPR023298">
    <property type="entry name" value="ATPase_P-typ_TM_dom_sf"/>
</dbReference>
<evidence type="ECO:0000256" key="3">
    <source>
        <dbReference type="SAM" id="Phobius"/>
    </source>
</evidence>
<feature type="domain" description="P-type ATPase N-terminal" evidence="4">
    <location>
        <begin position="23"/>
        <end position="83"/>
    </location>
</feature>
<organism evidence="5 6">
    <name type="scientific">Aphanomyces invadans</name>
    <dbReference type="NCBI Taxonomy" id="157072"/>
    <lineage>
        <taxon>Eukaryota</taxon>
        <taxon>Sar</taxon>
        <taxon>Stramenopiles</taxon>
        <taxon>Oomycota</taxon>
        <taxon>Saprolegniomycetes</taxon>
        <taxon>Saprolegniales</taxon>
        <taxon>Verrucalvaceae</taxon>
        <taxon>Aphanomyces</taxon>
    </lineage>
</organism>
<gene>
    <name evidence="5" type="ORF">DYB32_010120</name>
</gene>
<reference evidence="5 6" key="1">
    <citation type="submission" date="2018-08" db="EMBL/GenBank/DDBJ databases">
        <title>Aphanomyces genome sequencing and annotation.</title>
        <authorList>
            <person name="Minardi D."/>
            <person name="Oidtmann B."/>
            <person name="Van Der Giezen M."/>
            <person name="Studholme D.J."/>
        </authorList>
    </citation>
    <scope>NUCLEOTIDE SEQUENCE [LARGE SCALE GENOMIC DNA]</scope>
    <source>
        <strain evidence="5 6">NJM0002</strain>
    </source>
</reference>
<keyword evidence="6" id="KW-1185">Reference proteome</keyword>